<name>A0A244CNJ0_PSEDV</name>
<dbReference type="PANTHER" id="PTHR37950:SF1">
    <property type="entry name" value="4-HYDROXYPHENYLACETATE CATABOLISM PROTEIN"/>
    <property type="match status" value="1"/>
</dbReference>
<dbReference type="SUPFAM" id="SSF55331">
    <property type="entry name" value="Tautomerase/MIF"/>
    <property type="match status" value="1"/>
</dbReference>
<dbReference type="EMBL" id="MWPV01000004">
    <property type="protein sequence ID" value="OUL57187.1"/>
    <property type="molecule type" value="Genomic_DNA"/>
</dbReference>
<evidence type="ECO:0008006" key="3">
    <source>
        <dbReference type="Google" id="ProtNLM"/>
    </source>
</evidence>
<keyword evidence="2" id="KW-1185">Reference proteome</keyword>
<dbReference type="InterPro" id="IPR014347">
    <property type="entry name" value="Tautomerase/MIF_sf"/>
</dbReference>
<protein>
    <recommendedName>
        <fullName evidence="3">5-carboxymethyl-2-hydroxymuconate isomerase</fullName>
    </recommendedName>
</protein>
<dbReference type="InterPro" id="IPR004220">
    <property type="entry name" value="5-COMe_2-OHmuconate_Isoase"/>
</dbReference>
<accession>A0A244CNJ0</accession>
<evidence type="ECO:0000313" key="2">
    <source>
        <dbReference type="Proteomes" id="UP000194841"/>
    </source>
</evidence>
<dbReference type="Proteomes" id="UP000194841">
    <property type="component" value="Unassembled WGS sequence"/>
</dbReference>
<dbReference type="CDD" id="cd00580">
    <property type="entry name" value="CHMI"/>
    <property type="match status" value="1"/>
</dbReference>
<evidence type="ECO:0000313" key="1">
    <source>
        <dbReference type="EMBL" id="OUL57187.1"/>
    </source>
</evidence>
<dbReference type="OrthoDB" id="9814215at2"/>
<dbReference type="Gene3D" id="3.30.429.10">
    <property type="entry name" value="Macrophage Migration Inhibitory Factor"/>
    <property type="match status" value="1"/>
</dbReference>
<proteinExistence type="predicted"/>
<gene>
    <name evidence="1" type="ORF">B1199_13505</name>
</gene>
<organism evidence="1 2">
    <name type="scientific">Pseudoalteromonas ulvae</name>
    <dbReference type="NCBI Taxonomy" id="107327"/>
    <lineage>
        <taxon>Bacteria</taxon>
        <taxon>Pseudomonadati</taxon>
        <taxon>Pseudomonadota</taxon>
        <taxon>Gammaproteobacteria</taxon>
        <taxon>Alteromonadales</taxon>
        <taxon>Pseudoalteromonadaceae</taxon>
        <taxon>Pseudoalteromonas</taxon>
    </lineage>
</organism>
<dbReference type="PANTHER" id="PTHR37950">
    <property type="entry name" value="4-HYDROXYPHENYLACETATE CATABOLISM PROTEIN"/>
    <property type="match status" value="1"/>
</dbReference>
<comment type="caution">
    <text evidence="1">The sequence shown here is derived from an EMBL/GenBank/DDBJ whole genome shotgun (WGS) entry which is preliminary data.</text>
</comment>
<sequence length="111" mass="12715">MPHIIIELSDNLAPQAQFIVERIQQSAVSCGLFDSSSVKTRALIYQHFVLGNHSDSFIHVQAKILSGRTERQKQDLSDCLIDCLQHHWPNEGCLSVEIIDMDKQSYRKHQK</sequence>
<reference evidence="1 2" key="1">
    <citation type="submission" date="2017-02" db="EMBL/GenBank/DDBJ databases">
        <title>Pseudoalteromonas ulvae TC14 Genome.</title>
        <authorList>
            <person name="Molmeret M."/>
        </authorList>
    </citation>
    <scope>NUCLEOTIDE SEQUENCE [LARGE SCALE GENOMIC DNA]</scope>
    <source>
        <strain evidence="1">TC14</strain>
    </source>
</reference>
<dbReference type="GO" id="GO:0008704">
    <property type="term" value="F:5-carboxymethyl-2-hydroxymuconate delta-isomerase activity"/>
    <property type="evidence" value="ECO:0007669"/>
    <property type="project" value="InterPro"/>
</dbReference>
<dbReference type="RefSeq" id="WP_086744647.1">
    <property type="nucleotide sequence ID" value="NZ_MWPV01000004.1"/>
</dbReference>
<dbReference type="AlphaFoldDB" id="A0A244CNJ0"/>
<dbReference type="Pfam" id="PF02962">
    <property type="entry name" value="CHMI"/>
    <property type="match status" value="1"/>
</dbReference>